<dbReference type="PANTHER" id="PTHR46481">
    <property type="entry name" value="ZINC FINGER BED DOMAIN-CONTAINING PROTEIN 4"/>
    <property type="match status" value="1"/>
</dbReference>
<dbReference type="EMBL" id="LR031875">
    <property type="protein sequence ID" value="VDD31973.1"/>
    <property type="molecule type" value="Genomic_DNA"/>
</dbReference>
<dbReference type="InterPro" id="IPR003656">
    <property type="entry name" value="Znf_BED"/>
</dbReference>
<evidence type="ECO:0000259" key="9">
    <source>
        <dbReference type="PROSITE" id="PS50808"/>
    </source>
</evidence>
<reference evidence="10" key="1">
    <citation type="submission" date="2018-11" db="EMBL/GenBank/DDBJ databases">
        <authorList>
            <consortium name="Genoscope - CEA"/>
            <person name="William W."/>
        </authorList>
    </citation>
    <scope>NUCLEOTIDE SEQUENCE</scope>
</reference>
<evidence type="ECO:0000256" key="2">
    <source>
        <dbReference type="ARBA" id="ARBA00022771"/>
    </source>
</evidence>
<organism evidence="10">
    <name type="scientific">Brassica oleracea</name>
    <name type="common">Wild cabbage</name>
    <dbReference type="NCBI Taxonomy" id="3712"/>
    <lineage>
        <taxon>Eukaryota</taxon>
        <taxon>Viridiplantae</taxon>
        <taxon>Streptophyta</taxon>
        <taxon>Embryophyta</taxon>
        <taxon>Tracheophyta</taxon>
        <taxon>Spermatophyta</taxon>
        <taxon>Magnoliopsida</taxon>
        <taxon>eudicotyledons</taxon>
        <taxon>Gunneridae</taxon>
        <taxon>Pentapetalae</taxon>
        <taxon>rosids</taxon>
        <taxon>malvids</taxon>
        <taxon>Brassicales</taxon>
        <taxon>Brassicaceae</taxon>
        <taxon>Brassiceae</taxon>
        <taxon>Brassica</taxon>
    </lineage>
</organism>
<dbReference type="InterPro" id="IPR052035">
    <property type="entry name" value="ZnF_BED_domain_contain"/>
</dbReference>
<protein>
    <recommendedName>
        <fullName evidence="9">BED-type domain-containing protein</fullName>
    </recommendedName>
</protein>
<dbReference type="InterPro" id="IPR012337">
    <property type="entry name" value="RNaseH-like_sf"/>
</dbReference>
<keyword evidence="6" id="KW-0804">Transcription</keyword>
<dbReference type="PANTHER" id="PTHR46481:SF2">
    <property type="entry name" value="BED-TYPE DOMAIN-CONTAINING PROTEIN"/>
    <property type="match status" value="1"/>
</dbReference>
<dbReference type="GO" id="GO:0008270">
    <property type="term" value="F:zinc ion binding"/>
    <property type="evidence" value="ECO:0007669"/>
    <property type="project" value="UniProtKB-KW"/>
</dbReference>
<proteinExistence type="predicted"/>
<evidence type="ECO:0000256" key="7">
    <source>
        <dbReference type="PROSITE-ProRule" id="PRU00027"/>
    </source>
</evidence>
<dbReference type="Pfam" id="PF14372">
    <property type="entry name" value="hAT-like_RNase-H"/>
    <property type="match status" value="1"/>
</dbReference>
<gene>
    <name evidence="10" type="ORF">BOLC9T57296H</name>
</gene>
<evidence type="ECO:0000256" key="5">
    <source>
        <dbReference type="ARBA" id="ARBA00023125"/>
    </source>
</evidence>
<sequence length="489" mass="55993">MNNKNKASGKRKESDSPPVPPKPKRKLPTRSPAWEVFTKLEDDKSKCSCNYCGKTYSCPSTSGTSTMMSHMKKCKDYLDWLESDSQQHLSSGGNNVHGGKSVGMTKPFDHVVCKRATVKMIIMDELPFSFVENEGFRQFCETVIPWFSIPSRRTITREMDCYYNFQLYGYNCSSAHFIDMDWQLYRRIISFSPIPDHKGDTIANQFIRSLDDWGIEKVFSETLDNASSNDKAISILKDRLLQKNNDALMMNGEFMHIRCCAHILNLIANEGLDDISKSIISVRNDVKYVRSSTSRLESFKRWVEVEKITSGSVVLDCLTMWNSTYLMLRSALKYQTAFERMADMDKPYDAWFKELDSNGKVRKGPPTAVDWDKARHMVKFLKSFYDSTLAFSSSIKITSNGCYNEICKIQSSVENMAYSQDVDLRDMASAMTTKFAKYWEGTEKINKILIDAGILDPVEQWPPSKSVLQDMQISSVYLSCSFITFFVYS</sequence>
<feature type="domain" description="BED-type" evidence="9">
    <location>
        <begin position="28"/>
        <end position="81"/>
    </location>
</feature>
<keyword evidence="3" id="KW-0862">Zinc</keyword>
<dbReference type="SUPFAM" id="SSF53098">
    <property type="entry name" value="Ribonuclease H-like"/>
    <property type="match status" value="1"/>
</dbReference>
<accession>A0A3P6DKS3</accession>
<dbReference type="SUPFAM" id="SSF57667">
    <property type="entry name" value="beta-beta-alpha zinc fingers"/>
    <property type="match status" value="1"/>
</dbReference>
<dbReference type="SUPFAM" id="SSF140996">
    <property type="entry name" value="Hermes dimerisation domain"/>
    <property type="match status" value="1"/>
</dbReference>
<keyword evidence="4" id="KW-0805">Transcription regulation</keyword>
<dbReference type="SMART" id="SM00614">
    <property type="entry name" value="ZnF_BED"/>
    <property type="match status" value="1"/>
</dbReference>
<evidence type="ECO:0000256" key="6">
    <source>
        <dbReference type="ARBA" id="ARBA00023163"/>
    </source>
</evidence>
<dbReference type="PROSITE" id="PS50808">
    <property type="entry name" value="ZF_BED"/>
    <property type="match status" value="1"/>
</dbReference>
<evidence type="ECO:0000256" key="3">
    <source>
        <dbReference type="ARBA" id="ARBA00022833"/>
    </source>
</evidence>
<evidence type="ECO:0000256" key="8">
    <source>
        <dbReference type="SAM" id="MobiDB-lite"/>
    </source>
</evidence>
<name>A0A3P6DKS3_BRAOL</name>
<dbReference type="AlphaFoldDB" id="A0A3P6DKS3"/>
<evidence type="ECO:0000313" key="10">
    <source>
        <dbReference type="EMBL" id="VDD31973.1"/>
    </source>
</evidence>
<feature type="region of interest" description="Disordered" evidence="8">
    <location>
        <begin position="1"/>
        <end position="32"/>
    </location>
</feature>
<dbReference type="InterPro" id="IPR036236">
    <property type="entry name" value="Znf_C2H2_sf"/>
</dbReference>
<keyword evidence="5" id="KW-0238">DNA-binding</keyword>
<keyword evidence="2 7" id="KW-0863">Zinc-finger</keyword>
<dbReference type="Pfam" id="PF02892">
    <property type="entry name" value="zf-BED"/>
    <property type="match status" value="1"/>
</dbReference>
<dbReference type="InterPro" id="IPR025525">
    <property type="entry name" value="hAT-like_transposase_RNase-H"/>
</dbReference>
<dbReference type="GO" id="GO:0003677">
    <property type="term" value="F:DNA binding"/>
    <property type="evidence" value="ECO:0007669"/>
    <property type="project" value="UniProtKB-KW"/>
</dbReference>
<evidence type="ECO:0000256" key="4">
    <source>
        <dbReference type="ARBA" id="ARBA00023015"/>
    </source>
</evidence>
<evidence type="ECO:0000256" key="1">
    <source>
        <dbReference type="ARBA" id="ARBA00022723"/>
    </source>
</evidence>
<keyword evidence="1" id="KW-0479">Metal-binding</keyword>